<accession>X1BEW7</accession>
<evidence type="ECO:0000313" key="1">
    <source>
        <dbReference type="EMBL" id="GAG79762.1"/>
    </source>
</evidence>
<reference evidence="1" key="1">
    <citation type="journal article" date="2014" name="Front. Microbiol.">
        <title>High frequency of phylogenetically diverse reductive dehalogenase-homologous genes in deep subseafloor sedimentary metagenomes.</title>
        <authorList>
            <person name="Kawai M."/>
            <person name="Futagami T."/>
            <person name="Toyoda A."/>
            <person name="Takaki Y."/>
            <person name="Nishi S."/>
            <person name="Hori S."/>
            <person name="Arai W."/>
            <person name="Tsubouchi T."/>
            <person name="Morono Y."/>
            <person name="Uchiyama I."/>
            <person name="Ito T."/>
            <person name="Fujiyama A."/>
            <person name="Inagaki F."/>
            <person name="Takami H."/>
        </authorList>
    </citation>
    <scope>NUCLEOTIDE SEQUENCE</scope>
    <source>
        <strain evidence="1">Expedition CK06-06</strain>
    </source>
</reference>
<gene>
    <name evidence="1" type="ORF">S01H4_27807</name>
</gene>
<name>X1BEW7_9ZZZZ</name>
<comment type="caution">
    <text evidence="1">The sequence shown here is derived from an EMBL/GenBank/DDBJ whole genome shotgun (WGS) entry which is preliminary data.</text>
</comment>
<proteinExistence type="predicted"/>
<sequence>MAIKITFSKHAQRKVAERELEQTIVEKVLESPDFVFYDLVSKAMIAIAKVEITGISTNLIIPYVKENDILKVVTIYPCRDIKREIKRKEGTRWVKIK</sequence>
<dbReference type="AlphaFoldDB" id="X1BEW7"/>
<protein>
    <recommendedName>
        <fullName evidence="2">DUF4258 domain-containing protein</fullName>
    </recommendedName>
</protein>
<evidence type="ECO:0008006" key="2">
    <source>
        <dbReference type="Google" id="ProtNLM"/>
    </source>
</evidence>
<organism evidence="1">
    <name type="scientific">marine sediment metagenome</name>
    <dbReference type="NCBI Taxonomy" id="412755"/>
    <lineage>
        <taxon>unclassified sequences</taxon>
        <taxon>metagenomes</taxon>
        <taxon>ecological metagenomes</taxon>
    </lineage>
</organism>
<dbReference type="EMBL" id="BART01013671">
    <property type="protein sequence ID" value="GAG79762.1"/>
    <property type="molecule type" value="Genomic_DNA"/>
</dbReference>